<dbReference type="Proteomes" id="UP000182379">
    <property type="component" value="Unassembled WGS sequence"/>
</dbReference>
<dbReference type="SMART" id="SM00052">
    <property type="entry name" value="EAL"/>
    <property type="match status" value="1"/>
</dbReference>
<dbReference type="PANTHER" id="PTHR33121">
    <property type="entry name" value="CYCLIC DI-GMP PHOSPHODIESTERASE PDEF"/>
    <property type="match status" value="1"/>
</dbReference>
<dbReference type="InterPro" id="IPR001633">
    <property type="entry name" value="EAL_dom"/>
</dbReference>
<evidence type="ECO:0000313" key="3">
    <source>
        <dbReference type="Proteomes" id="UP000182379"/>
    </source>
</evidence>
<protein>
    <submittedName>
        <fullName evidence="2">EAL domain, c-di-GMP-specific phosphodiesterase class I (Or its enzymatically inactive variant)</fullName>
    </submittedName>
</protein>
<dbReference type="GO" id="GO:0071111">
    <property type="term" value="F:cyclic-guanylate-specific phosphodiesterase activity"/>
    <property type="evidence" value="ECO:0007669"/>
    <property type="project" value="InterPro"/>
</dbReference>
<gene>
    <name evidence="2" type="ORF">SAMN05216495_10127</name>
</gene>
<proteinExistence type="predicted"/>
<dbReference type="AlphaFoldDB" id="A0A1H2SVH3"/>
<organism evidence="2 3">
    <name type="scientific">Acidaminococcus fermentans</name>
    <dbReference type="NCBI Taxonomy" id="905"/>
    <lineage>
        <taxon>Bacteria</taxon>
        <taxon>Bacillati</taxon>
        <taxon>Bacillota</taxon>
        <taxon>Negativicutes</taxon>
        <taxon>Acidaminococcales</taxon>
        <taxon>Acidaminococcaceae</taxon>
        <taxon>Acidaminococcus</taxon>
    </lineage>
</organism>
<accession>A0A1H2SVH3</accession>
<dbReference type="SUPFAM" id="SSF141868">
    <property type="entry name" value="EAL domain-like"/>
    <property type="match status" value="1"/>
</dbReference>
<dbReference type="RefSeq" id="WP_074703920.1">
    <property type="nucleotide sequence ID" value="NZ_CAMEFB010000020.1"/>
</dbReference>
<dbReference type="CDD" id="cd01948">
    <property type="entry name" value="EAL"/>
    <property type="match status" value="1"/>
</dbReference>
<evidence type="ECO:0000313" key="2">
    <source>
        <dbReference type="EMBL" id="SDW35676.1"/>
    </source>
</evidence>
<feature type="domain" description="EAL" evidence="1">
    <location>
        <begin position="22"/>
        <end position="274"/>
    </location>
</feature>
<reference evidence="2 3" key="1">
    <citation type="submission" date="2016-10" db="EMBL/GenBank/DDBJ databases">
        <authorList>
            <person name="Varghese N."/>
            <person name="Submissions S."/>
        </authorList>
    </citation>
    <scope>NUCLEOTIDE SEQUENCE [LARGE SCALE GENOMIC DNA]</scope>
    <source>
        <strain evidence="2 3">WCC6</strain>
    </source>
</reference>
<comment type="caution">
    <text evidence="2">The sequence shown here is derived from an EMBL/GenBank/DDBJ whole genome shotgun (WGS) entry which is preliminary data.</text>
</comment>
<dbReference type="InterPro" id="IPR050706">
    <property type="entry name" value="Cyclic-di-GMP_PDE-like"/>
</dbReference>
<evidence type="ECO:0000259" key="1">
    <source>
        <dbReference type="PROSITE" id="PS50883"/>
    </source>
</evidence>
<dbReference type="InterPro" id="IPR035919">
    <property type="entry name" value="EAL_sf"/>
</dbReference>
<sequence length="558" mass="64434">MPVTMPPAPGPSEDRTAVPALRQYIKTHIDEALEKGWIQLYYQPVVRALSRTLAGYEALARWQDPVRGLISPAAFIPALEEIHAIHKLDLYMVDQICSLYGPRNDLGFPTVPISFNLSRLDFFDCDIHAEISRRVDRAGVPHGNLAIEITESVFVQDMSVIAPILDQFRQDGYSLWMDDFGSGYSSLNVLKDYAFDTIKLDMEFLRRFTDRAKVIVESVIRMAKDLNIQTLAEGVETEAQAEFLRNIGCSLLQGFLFSKPFEMTREKVVQKDLGLIHETPEVRKYFDRAAQVDLLTDTPLALVEFRQNTAKEHNFRFLFANDGYRKSLASMGLTTVQKTENALNSTETGLWEKLSSCIIQNIRNGGRREATTFQEGDQFMWLQVEVIARHENCWLLKCCFQNITTSMDMLQEAKLKGLRDKIYQLYNTVTLLDRDRETAQLLTFWCRDAKLQPGRIYNAFETWHAYTEGYIHPDDRQRFMEFSSVQNLESRADPANHTAADYFRSRMPNGKYMWNFHAMIILPPQYGHKYLHVARICRYADPLIARQLIQAYEEYFGK</sequence>
<dbReference type="PROSITE" id="PS50883">
    <property type="entry name" value="EAL"/>
    <property type="match status" value="1"/>
</dbReference>
<dbReference type="Gene3D" id="3.20.20.450">
    <property type="entry name" value="EAL domain"/>
    <property type="match status" value="1"/>
</dbReference>
<dbReference type="Pfam" id="PF00563">
    <property type="entry name" value="EAL"/>
    <property type="match status" value="1"/>
</dbReference>
<dbReference type="EMBL" id="FNOP01000001">
    <property type="protein sequence ID" value="SDW35676.1"/>
    <property type="molecule type" value="Genomic_DNA"/>
</dbReference>
<name>A0A1H2SVH3_ACIFE</name>
<dbReference type="PANTHER" id="PTHR33121:SF70">
    <property type="entry name" value="SIGNALING PROTEIN YKOW"/>
    <property type="match status" value="1"/>
</dbReference>